<dbReference type="Pfam" id="PF01497">
    <property type="entry name" value="Peripla_BP_2"/>
    <property type="match status" value="1"/>
</dbReference>
<dbReference type="PANTHER" id="PTHR30532:SF28">
    <property type="entry name" value="PETROBACTIN-BINDING PROTEIN YCLQ"/>
    <property type="match status" value="1"/>
</dbReference>
<evidence type="ECO:0000313" key="7">
    <source>
        <dbReference type="EMBL" id="TCP69243.1"/>
    </source>
</evidence>
<organism evidence="7 8">
    <name type="scientific">Baia soyae</name>
    <dbReference type="NCBI Taxonomy" id="1544746"/>
    <lineage>
        <taxon>Bacteria</taxon>
        <taxon>Bacillati</taxon>
        <taxon>Bacillota</taxon>
        <taxon>Bacilli</taxon>
        <taxon>Bacillales</taxon>
        <taxon>Thermoactinomycetaceae</taxon>
        <taxon>Baia</taxon>
    </lineage>
</organism>
<evidence type="ECO:0000256" key="2">
    <source>
        <dbReference type="ARBA" id="ARBA00008814"/>
    </source>
</evidence>
<dbReference type="PROSITE" id="PS50983">
    <property type="entry name" value="FE_B12_PBP"/>
    <property type="match status" value="1"/>
</dbReference>
<feature type="signal peptide" evidence="5">
    <location>
        <begin position="1"/>
        <end position="25"/>
    </location>
</feature>
<gene>
    <name evidence="7" type="ORF">EDD57_11140</name>
</gene>
<keyword evidence="8" id="KW-1185">Reference proteome</keyword>
<proteinExistence type="inferred from homology"/>
<evidence type="ECO:0000259" key="6">
    <source>
        <dbReference type="PROSITE" id="PS50983"/>
    </source>
</evidence>
<evidence type="ECO:0000256" key="1">
    <source>
        <dbReference type="ARBA" id="ARBA00004196"/>
    </source>
</evidence>
<dbReference type="EMBL" id="SLXV01000011">
    <property type="protein sequence ID" value="TCP69243.1"/>
    <property type="molecule type" value="Genomic_DNA"/>
</dbReference>
<dbReference type="InterPro" id="IPR054828">
    <property type="entry name" value="Vit_B12_bind_prot"/>
</dbReference>
<accession>A0A4R2S020</accession>
<dbReference type="SUPFAM" id="SSF53807">
    <property type="entry name" value="Helical backbone' metal receptor"/>
    <property type="match status" value="1"/>
</dbReference>
<comment type="subcellular location">
    <subcellularLocation>
        <location evidence="1">Cell envelope</location>
    </subcellularLocation>
</comment>
<comment type="similarity">
    <text evidence="2">Belongs to the bacterial solute-binding protein 8 family.</text>
</comment>
<dbReference type="PROSITE" id="PS51257">
    <property type="entry name" value="PROKAR_LIPOPROTEIN"/>
    <property type="match status" value="1"/>
</dbReference>
<dbReference type="RefSeq" id="WP_243649447.1">
    <property type="nucleotide sequence ID" value="NZ_SLXV01000011.1"/>
</dbReference>
<dbReference type="AlphaFoldDB" id="A0A4R2S020"/>
<dbReference type="GO" id="GO:1901678">
    <property type="term" value="P:iron coordination entity transport"/>
    <property type="evidence" value="ECO:0007669"/>
    <property type="project" value="UniProtKB-ARBA"/>
</dbReference>
<dbReference type="Proteomes" id="UP000294746">
    <property type="component" value="Unassembled WGS sequence"/>
</dbReference>
<evidence type="ECO:0000256" key="5">
    <source>
        <dbReference type="SAM" id="SignalP"/>
    </source>
</evidence>
<evidence type="ECO:0000313" key="8">
    <source>
        <dbReference type="Proteomes" id="UP000294746"/>
    </source>
</evidence>
<dbReference type="GO" id="GO:0030288">
    <property type="term" value="C:outer membrane-bounded periplasmic space"/>
    <property type="evidence" value="ECO:0007669"/>
    <property type="project" value="TreeGrafter"/>
</dbReference>
<protein>
    <submittedName>
        <fullName evidence="7">Iron complex transport system substrate-binding protein</fullName>
    </submittedName>
</protein>
<evidence type="ECO:0000256" key="3">
    <source>
        <dbReference type="ARBA" id="ARBA00022448"/>
    </source>
</evidence>
<name>A0A4R2S020_9BACL</name>
<keyword evidence="3" id="KW-0813">Transport</keyword>
<sequence length="316" mass="33648">MKKVVKLIGVSFLCLGIMTACQTKAPEASAPKSSAQITVTDAANRTLTFKQQPKKVAALSSGDMDIIHALGGEIVGRPTTQAPVSNPELQKATEIGNPHSPNFEKIAAVKPDVLIANSGFERHIPTLEKQGIQVYIAKGSSVDGIQKSIENYGSLLGKQDEAKKWTKQIADKLQSLQKEQPTKKAKALLVYGAPGSYMIALPSSLSGDLLSKVGGENIAAEFPISKEMPGYAQLSTERIVQSNPDVVYLITHGDPAAVQKAFEAEMKKNSAWNNLSAVKNGKIVVLPSHLFGSNPGTKVIESLDFLKDSLAKATGS</sequence>
<dbReference type="PANTHER" id="PTHR30532">
    <property type="entry name" value="IRON III DICITRATE-BINDING PERIPLASMIC PROTEIN"/>
    <property type="match status" value="1"/>
</dbReference>
<dbReference type="NCBIfam" id="NF038402">
    <property type="entry name" value="TroA_like"/>
    <property type="match status" value="1"/>
</dbReference>
<dbReference type="Gene3D" id="3.40.50.1980">
    <property type="entry name" value="Nitrogenase molybdenum iron protein domain"/>
    <property type="match status" value="2"/>
</dbReference>
<feature type="domain" description="Fe/B12 periplasmic-binding" evidence="6">
    <location>
        <begin position="55"/>
        <end position="314"/>
    </location>
</feature>
<comment type="caution">
    <text evidence="7">The sequence shown here is derived from an EMBL/GenBank/DDBJ whole genome shotgun (WGS) entry which is preliminary data.</text>
</comment>
<reference evidence="7 8" key="1">
    <citation type="submission" date="2019-03" db="EMBL/GenBank/DDBJ databases">
        <title>Genomic Encyclopedia of Type Strains, Phase IV (KMG-IV): sequencing the most valuable type-strain genomes for metagenomic binning, comparative biology and taxonomic classification.</title>
        <authorList>
            <person name="Goeker M."/>
        </authorList>
    </citation>
    <scope>NUCLEOTIDE SEQUENCE [LARGE SCALE GENOMIC DNA]</scope>
    <source>
        <strain evidence="7 8">DSM 46831</strain>
    </source>
</reference>
<feature type="chain" id="PRO_5020322699" evidence="5">
    <location>
        <begin position="26"/>
        <end position="316"/>
    </location>
</feature>
<dbReference type="InterPro" id="IPR002491">
    <property type="entry name" value="ABC_transptr_periplasmic_BD"/>
</dbReference>
<evidence type="ECO:0000256" key="4">
    <source>
        <dbReference type="ARBA" id="ARBA00022729"/>
    </source>
</evidence>
<keyword evidence="4 5" id="KW-0732">Signal</keyword>
<dbReference type="InterPro" id="IPR051313">
    <property type="entry name" value="Bact_iron-sidero_bind"/>
</dbReference>